<dbReference type="SUPFAM" id="SSF53756">
    <property type="entry name" value="UDP-Glycosyltransferase/glycogen phosphorylase"/>
    <property type="match status" value="1"/>
</dbReference>
<gene>
    <name evidence="2" type="ORF">Sphch_2710</name>
</gene>
<dbReference type="SUPFAM" id="SSF53448">
    <property type="entry name" value="Nucleotide-diphospho-sugar transferases"/>
    <property type="match status" value="1"/>
</dbReference>
<dbReference type="Gene3D" id="3.90.550.10">
    <property type="entry name" value="Spore Coat Polysaccharide Biosynthesis Protein SpsA, Chain A"/>
    <property type="match status" value="1"/>
</dbReference>
<accession>F6F0N1</accession>
<dbReference type="EMBL" id="CP002798">
    <property type="protein sequence ID" value="AEG50353.1"/>
    <property type="molecule type" value="Genomic_DNA"/>
</dbReference>
<dbReference type="KEGG" id="sch:Sphch_2710"/>
<dbReference type="InterPro" id="IPR001296">
    <property type="entry name" value="Glyco_trans_1"/>
</dbReference>
<protein>
    <submittedName>
        <fullName evidence="2">Glycosyl transferase group 1</fullName>
    </submittedName>
</protein>
<proteinExistence type="predicted"/>
<dbReference type="Proteomes" id="UP000007150">
    <property type="component" value="Chromosome 1"/>
</dbReference>
<organism evidence="2 3">
    <name type="scientific">Sphingobium chlorophenolicum L-1</name>
    <dbReference type="NCBI Taxonomy" id="690566"/>
    <lineage>
        <taxon>Bacteria</taxon>
        <taxon>Pseudomonadati</taxon>
        <taxon>Pseudomonadota</taxon>
        <taxon>Alphaproteobacteria</taxon>
        <taxon>Sphingomonadales</taxon>
        <taxon>Sphingomonadaceae</taxon>
        <taxon>Sphingobium</taxon>
    </lineage>
</organism>
<reference evidence="2 3" key="1">
    <citation type="submission" date="2011-05" db="EMBL/GenBank/DDBJ databases">
        <title>Complete sequence of chromosome 1 of Sphingobium chlorophenolicum L-1.</title>
        <authorList>
            <consortium name="US DOE Joint Genome Institute"/>
            <person name="Lucas S."/>
            <person name="Han J."/>
            <person name="Lapidus A."/>
            <person name="Cheng J.-F."/>
            <person name="Goodwin L."/>
            <person name="Pitluck S."/>
            <person name="Peters L."/>
            <person name="Daligault H."/>
            <person name="Han C."/>
            <person name="Tapia R."/>
            <person name="Land M."/>
            <person name="Hauser L."/>
            <person name="Kyrpides N."/>
            <person name="Ivanova N."/>
            <person name="Pagani I."/>
            <person name="Turner P."/>
            <person name="Copley S."/>
            <person name="Woyke T."/>
        </authorList>
    </citation>
    <scope>NUCLEOTIDE SEQUENCE [LARGE SCALE GENOMIC DNA]</scope>
    <source>
        <strain evidence="2 3">L-1</strain>
    </source>
</reference>
<dbReference type="Pfam" id="PF00534">
    <property type="entry name" value="Glycos_transf_1"/>
    <property type="match status" value="1"/>
</dbReference>
<evidence type="ECO:0000313" key="3">
    <source>
        <dbReference type="Proteomes" id="UP000007150"/>
    </source>
</evidence>
<dbReference type="AlphaFoldDB" id="F6F0N1"/>
<keyword evidence="3" id="KW-1185">Reference proteome</keyword>
<dbReference type="GO" id="GO:0016757">
    <property type="term" value="F:glycosyltransferase activity"/>
    <property type="evidence" value="ECO:0007669"/>
    <property type="project" value="InterPro"/>
</dbReference>
<dbReference type="PANTHER" id="PTHR46656:SF3">
    <property type="entry name" value="PUTATIVE-RELATED"/>
    <property type="match status" value="1"/>
</dbReference>
<name>F6F0N1_SPHCR</name>
<dbReference type="RefSeq" id="WP_013848589.1">
    <property type="nucleotide sequence ID" value="NC_015593.1"/>
</dbReference>
<dbReference type="HOGENOM" id="CLU_007617_0_0_5"/>
<dbReference type="STRING" id="690566.Sphch_2710"/>
<keyword evidence="2" id="KW-0808">Transferase</keyword>
<feature type="domain" description="Glycosyl transferase family 1" evidence="1">
    <location>
        <begin position="781"/>
        <end position="898"/>
    </location>
</feature>
<dbReference type="PANTHER" id="PTHR46656">
    <property type="entry name" value="PUTATIVE-RELATED"/>
    <property type="match status" value="1"/>
</dbReference>
<evidence type="ECO:0000313" key="2">
    <source>
        <dbReference type="EMBL" id="AEG50353.1"/>
    </source>
</evidence>
<sequence>MSNTMMFTIAYFNYLPQIAILKQSLEKTHGDFQFTVFLCDEMNDFPPKTLHNTTIIPISSLYIPHFEEMCLKYTILELNTAVKPFVFAYIFEKMSADRAFYLDPDLVAVSRMQECFDLFDQGANIILTPHTLAPIEDELHPNDFDMAKAGIYNLGFCGVARTDEGRKFIGWWCRKLIADCRVDLENGIFVDQKWCDAVPSLYDGVAILRHEGYNVGYWNLMHRPLWKKDDGTLMAGKHVARLLHFSGVDMQNWNSISRHQNRLTAQNLNATTRDAFSAYRYHMMSNGFFDYSIKSQTLPGTRIFERQNDNRAYARELTKLLVSVGRSSRNPSFSDFNSYDLAPAITPNAFYMLPDFFIALRAIRPDVSNVFPDLSNPKDTAGFLEWLENHGLAEMPLEAMDVKKIVTRHRQILAIFSGIGANIIPTFARNVIEKIKQDMNNSDKSEEEKRHDFHNIQRLSYHFLSNIDGDFLSGIDLHHDAIPIPAILYATYKSRSDLISAFDLRDLKGRKSLLDWATNYFHSEYSNHIDISGLLAAITKHGSDWPRAFVSESERSEPKALHAHINSEFWQRAINYGLMNPADYSVFTCADDSGSALAGPATELISLPKLRDVVTLFGYPRAEMGMGEHVRNTAHALSMLDVPFEIVDFNVGLNCGLGNKEMEDFITPVPSGKINLLHINADQTIAAKRILGQSLTRGQYNIGYWAWELERFPEAWREAIDLVDEIWAPSKFIQGTLRQVTDKPVIHMPLRVETSPTHLPDLNRYGIKENSFAFLFFFDFSSFQTRKNPLGVIQAFRDAFPLREGANVTLIIKTIGAQFHPAAARRLHEFLANDPRIITIHKTLPQAEMAGLIEYADCFISLHRSEGFGRGMAEAMAFGRIVIGTGYGGNMDFMSEDTAYLVDYRLAPVPDGAYVESQGSRWAEPDVIHATRLMRHVFDNQTEARQRAQAGKKLIETQHSGVAVAQRLVERIAVLNVLSDGALPSIIAQKRSDAATA</sequence>
<dbReference type="InterPro" id="IPR029044">
    <property type="entry name" value="Nucleotide-diphossugar_trans"/>
</dbReference>
<dbReference type="Gene3D" id="3.40.50.2000">
    <property type="entry name" value="Glycogen Phosphorylase B"/>
    <property type="match status" value="1"/>
</dbReference>
<evidence type="ECO:0000259" key="1">
    <source>
        <dbReference type="Pfam" id="PF00534"/>
    </source>
</evidence>